<protein>
    <submittedName>
        <fullName evidence="2">Uncharacterized protein</fullName>
    </submittedName>
</protein>
<name>A0AAN9M1B5_CANGL</name>
<organism evidence="2 3">
    <name type="scientific">Canavalia gladiata</name>
    <name type="common">Sword bean</name>
    <name type="synonym">Dolichos gladiatus</name>
    <dbReference type="NCBI Taxonomy" id="3824"/>
    <lineage>
        <taxon>Eukaryota</taxon>
        <taxon>Viridiplantae</taxon>
        <taxon>Streptophyta</taxon>
        <taxon>Embryophyta</taxon>
        <taxon>Tracheophyta</taxon>
        <taxon>Spermatophyta</taxon>
        <taxon>Magnoliopsida</taxon>
        <taxon>eudicotyledons</taxon>
        <taxon>Gunneridae</taxon>
        <taxon>Pentapetalae</taxon>
        <taxon>rosids</taxon>
        <taxon>fabids</taxon>
        <taxon>Fabales</taxon>
        <taxon>Fabaceae</taxon>
        <taxon>Papilionoideae</taxon>
        <taxon>50 kb inversion clade</taxon>
        <taxon>NPAAA clade</taxon>
        <taxon>indigoferoid/millettioid clade</taxon>
        <taxon>Phaseoleae</taxon>
        <taxon>Canavalia</taxon>
    </lineage>
</organism>
<dbReference type="Proteomes" id="UP001367508">
    <property type="component" value="Unassembled WGS sequence"/>
</dbReference>
<feature type="transmembrane region" description="Helical" evidence="1">
    <location>
        <begin position="7"/>
        <end position="33"/>
    </location>
</feature>
<evidence type="ECO:0000313" key="3">
    <source>
        <dbReference type="Proteomes" id="UP001367508"/>
    </source>
</evidence>
<dbReference type="EMBL" id="JAYMYQ010000003">
    <property type="protein sequence ID" value="KAK7345899.1"/>
    <property type="molecule type" value="Genomic_DNA"/>
</dbReference>
<sequence length="84" mass="9959">MVLAAEFFGFYCPLCWQFIFFGCWDFSVFFYILQLIPYADLNNLGLHHIFVVVPCIGYKQDKPTANNVIDLLLTWMYPQKRCFC</sequence>
<reference evidence="2 3" key="1">
    <citation type="submission" date="2024-01" db="EMBL/GenBank/DDBJ databases">
        <title>The genomes of 5 underutilized Papilionoideae crops provide insights into root nodulation and disease resistanc.</title>
        <authorList>
            <person name="Jiang F."/>
        </authorList>
    </citation>
    <scope>NUCLEOTIDE SEQUENCE [LARGE SCALE GENOMIC DNA]</scope>
    <source>
        <strain evidence="2">LVBAO_FW01</strain>
        <tissue evidence="2">Leaves</tissue>
    </source>
</reference>
<accession>A0AAN9M1B5</accession>
<evidence type="ECO:0000313" key="2">
    <source>
        <dbReference type="EMBL" id="KAK7345899.1"/>
    </source>
</evidence>
<keyword evidence="1" id="KW-0472">Membrane</keyword>
<keyword evidence="1" id="KW-1133">Transmembrane helix</keyword>
<comment type="caution">
    <text evidence="2">The sequence shown here is derived from an EMBL/GenBank/DDBJ whole genome shotgun (WGS) entry which is preliminary data.</text>
</comment>
<dbReference type="AlphaFoldDB" id="A0AAN9M1B5"/>
<gene>
    <name evidence="2" type="ORF">VNO77_16515</name>
</gene>
<keyword evidence="1" id="KW-0812">Transmembrane</keyword>
<proteinExistence type="predicted"/>
<evidence type="ECO:0000256" key="1">
    <source>
        <dbReference type="SAM" id="Phobius"/>
    </source>
</evidence>
<keyword evidence="3" id="KW-1185">Reference proteome</keyword>